<evidence type="ECO:0000313" key="3">
    <source>
        <dbReference type="EMBL" id="ESO13121.1"/>
    </source>
</evidence>
<dbReference type="InterPro" id="IPR019748">
    <property type="entry name" value="FERM_central"/>
</dbReference>
<dbReference type="Gene3D" id="3.10.20.90">
    <property type="entry name" value="Phosphatidylinositol 3-kinase Catalytic Subunit, Chain A, domain 1"/>
    <property type="match status" value="2"/>
</dbReference>
<dbReference type="KEGG" id="hro:HELRODRAFT_62964"/>
<dbReference type="SMART" id="SM00295">
    <property type="entry name" value="B41"/>
    <property type="match status" value="1"/>
</dbReference>
<gene>
    <name evidence="4" type="primary">20213435</name>
    <name evidence="3" type="ORF">HELRODRAFT_62964</name>
</gene>
<dbReference type="SUPFAM" id="SSF47031">
    <property type="entry name" value="Second domain of FERM"/>
    <property type="match status" value="1"/>
</dbReference>
<dbReference type="PANTHER" id="PTHR16160:SF13">
    <property type="entry name" value="FERMITIN 2-RELATED"/>
    <property type="match status" value="1"/>
</dbReference>
<dbReference type="Pfam" id="PF00373">
    <property type="entry name" value="FERM_M"/>
    <property type="match status" value="1"/>
</dbReference>
<name>T1FX87_HELRO</name>
<dbReference type="EMBL" id="KB095811">
    <property type="protein sequence ID" value="ESO13121.1"/>
    <property type="molecule type" value="Genomic_DNA"/>
</dbReference>
<dbReference type="CDD" id="cd14473">
    <property type="entry name" value="FERM_B-lobe"/>
    <property type="match status" value="1"/>
</dbReference>
<dbReference type="GO" id="GO:0030055">
    <property type="term" value="C:cell-substrate junction"/>
    <property type="evidence" value="ECO:0000318"/>
    <property type="project" value="GO_Central"/>
</dbReference>
<dbReference type="OMA" id="YEQLKWS"/>
<dbReference type="InterPro" id="IPR002404">
    <property type="entry name" value="IRS_PTB"/>
</dbReference>
<dbReference type="GO" id="GO:0007229">
    <property type="term" value="P:integrin-mediated signaling pathway"/>
    <property type="evidence" value="ECO:0007669"/>
    <property type="project" value="InterPro"/>
</dbReference>
<feature type="region of interest" description="Disordered" evidence="1">
    <location>
        <begin position="139"/>
        <end position="170"/>
    </location>
</feature>
<dbReference type="InterPro" id="IPR037843">
    <property type="entry name" value="Kindlin/fermitin"/>
</dbReference>
<dbReference type="InterPro" id="IPR001849">
    <property type="entry name" value="PH_domain"/>
</dbReference>
<dbReference type="InterPro" id="IPR019749">
    <property type="entry name" value="Band_41_domain"/>
</dbReference>
<dbReference type="PROSITE" id="PS50003">
    <property type="entry name" value="PH_DOMAIN"/>
    <property type="match status" value="1"/>
</dbReference>
<dbReference type="GO" id="GO:0005178">
    <property type="term" value="F:integrin binding"/>
    <property type="evidence" value="ECO:0000318"/>
    <property type="project" value="GO_Central"/>
</dbReference>
<dbReference type="AlphaFoldDB" id="T1FX87"/>
<evidence type="ECO:0000313" key="4">
    <source>
        <dbReference type="EnsemblMetazoa" id="HelroP62964"/>
    </source>
</evidence>
<dbReference type="GeneID" id="20213435"/>
<dbReference type="OrthoDB" id="10057618at2759"/>
<dbReference type="EnsemblMetazoa" id="HelroT62964">
    <property type="protein sequence ID" value="HelroP62964"/>
    <property type="gene ID" value="HelroG62964"/>
</dbReference>
<reference evidence="4" key="3">
    <citation type="submission" date="2015-06" db="UniProtKB">
        <authorList>
            <consortium name="EnsemblMetazoa"/>
        </authorList>
    </citation>
    <scope>IDENTIFICATION</scope>
</reference>
<dbReference type="eggNOG" id="KOG3727">
    <property type="taxonomic scope" value="Eukaryota"/>
</dbReference>
<evidence type="ECO:0000259" key="2">
    <source>
        <dbReference type="PROSITE" id="PS50003"/>
    </source>
</evidence>
<reference evidence="5" key="1">
    <citation type="submission" date="2012-12" db="EMBL/GenBank/DDBJ databases">
        <authorList>
            <person name="Hellsten U."/>
            <person name="Grimwood J."/>
            <person name="Chapman J.A."/>
            <person name="Shapiro H."/>
            <person name="Aerts A."/>
            <person name="Otillar R.P."/>
            <person name="Terry A.Y."/>
            <person name="Boore J.L."/>
            <person name="Simakov O."/>
            <person name="Marletaz F."/>
            <person name="Cho S.-J."/>
            <person name="Edsinger-Gonzales E."/>
            <person name="Havlak P."/>
            <person name="Kuo D.-H."/>
            <person name="Larsson T."/>
            <person name="Lv J."/>
            <person name="Arendt D."/>
            <person name="Savage R."/>
            <person name="Osoegawa K."/>
            <person name="de Jong P."/>
            <person name="Lindberg D.R."/>
            <person name="Seaver E.C."/>
            <person name="Weisblat D.A."/>
            <person name="Putnam N.H."/>
            <person name="Grigoriev I.V."/>
            <person name="Rokhsar D.S."/>
        </authorList>
    </citation>
    <scope>NUCLEOTIDE SEQUENCE</scope>
</reference>
<dbReference type="EMBL" id="AMQM01000326">
    <property type="status" value="NOT_ANNOTATED_CDS"/>
    <property type="molecule type" value="Genomic_DNA"/>
</dbReference>
<dbReference type="Pfam" id="PF02174">
    <property type="entry name" value="IRS"/>
    <property type="match status" value="1"/>
</dbReference>
<accession>T1FX87</accession>
<dbReference type="InterPro" id="IPR035963">
    <property type="entry name" value="FERM_2"/>
</dbReference>
<feature type="region of interest" description="Disordered" evidence="1">
    <location>
        <begin position="496"/>
        <end position="517"/>
    </location>
</feature>
<dbReference type="CDD" id="cd17095">
    <property type="entry name" value="FERM_F0_kindlins"/>
    <property type="match status" value="1"/>
</dbReference>
<dbReference type="CDD" id="cd17096">
    <property type="entry name" value="FERM_F1_kindlins"/>
    <property type="match status" value="1"/>
</dbReference>
<dbReference type="SMART" id="SM00233">
    <property type="entry name" value="PH"/>
    <property type="match status" value="1"/>
</dbReference>
<dbReference type="PANTHER" id="PTHR16160">
    <property type="entry name" value="FERMITIN 2-RELATED"/>
    <property type="match status" value="1"/>
</dbReference>
<organism evidence="4 5">
    <name type="scientific">Helobdella robusta</name>
    <name type="common">Californian leech</name>
    <dbReference type="NCBI Taxonomy" id="6412"/>
    <lineage>
        <taxon>Eukaryota</taxon>
        <taxon>Metazoa</taxon>
        <taxon>Spiralia</taxon>
        <taxon>Lophotrochozoa</taxon>
        <taxon>Annelida</taxon>
        <taxon>Clitellata</taxon>
        <taxon>Hirudinea</taxon>
        <taxon>Rhynchobdellida</taxon>
        <taxon>Glossiphoniidae</taxon>
        <taxon>Helobdella</taxon>
    </lineage>
</organism>
<dbReference type="SUPFAM" id="SSF50729">
    <property type="entry name" value="PH domain-like"/>
    <property type="match status" value="2"/>
</dbReference>
<dbReference type="STRING" id="6412.T1FX87"/>
<protein>
    <recommendedName>
        <fullName evidence="2">PH domain-containing protein</fullName>
    </recommendedName>
</protein>
<dbReference type="Pfam" id="PF18124">
    <property type="entry name" value="Kindlin_2_N"/>
    <property type="match status" value="1"/>
</dbReference>
<proteinExistence type="predicted"/>
<feature type="compositionally biased region" description="Low complexity" evidence="1">
    <location>
        <begin position="497"/>
        <end position="516"/>
    </location>
</feature>
<evidence type="ECO:0000313" key="5">
    <source>
        <dbReference type="Proteomes" id="UP000015101"/>
    </source>
</evidence>
<dbReference type="HOGENOM" id="CLU_011611_0_0_1"/>
<dbReference type="InParanoid" id="T1FX87"/>
<dbReference type="Gene3D" id="2.30.29.30">
    <property type="entry name" value="Pleckstrin-homology domain (PH domain)/Phosphotyrosine-binding domain (PTB)"/>
    <property type="match status" value="2"/>
</dbReference>
<evidence type="ECO:0000256" key="1">
    <source>
        <dbReference type="SAM" id="MobiDB-lite"/>
    </source>
</evidence>
<dbReference type="GO" id="GO:0007160">
    <property type="term" value="P:cell-matrix adhesion"/>
    <property type="evidence" value="ECO:0000318"/>
    <property type="project" value="GO_Central"/>
</dbReference>
<dbReference type="InterPro" id="IPR011993">
    <property type="entry name" value="PH-like_dom_sf"/>
</dbReference>
<dbReference type="CTD" id="20213435"/>
<dbReference type="RefSeq" id="XP_009009841.1">
    <property type="nucleotide sequence ID" value="XM_009011593.1"/>
</dbReference>
<feature type="domain" description="PH" evidence="2">
    <location>
        <begin position="354"/>
        <end position="469"/>
    </location>
</feature>
<dbReference type="InterPro" id="IPR040790">
    <property type="entry name" value="Kindlin_2_N"/>
</dbReference>
<sequence>MTSADQTWPLNIHVTDLQSDVTIRVRDDMHIGGVMIKLVETMGTGQDWSDHSLYWPDKTMWVSRAKSTLERYGVRPHDKLVFTSMHKNIKIQLPDLTVPFVRVNFSVNVFNVNLNICKELGIRHPEELSLMKKIDPDQLKKNQGVSGKRKDGLPTGMNQKLAGSSDGLNEGTLSRTYNPYMASNSSPNRSFNANGMFTPGTGSIDNLAFHTLNISSSSSNRIVNSTSLVLPNLLPKIRNYSEAARMNVAWLDSSLSLMEQNITENDTLLLRYKFYDFYDLNPKYDESRIRYIYEQAKWLVLSEELTCSEEEIILLAALQVINIINTILSRNNIINSRSNDNSNNFGISGSGSSGSSGSGGIVCRATRIRDCMRCYRPRKFQLKTFAKYLFILKNDKLFIYKQPNKNDYGDDDVGASESFSLSSAFDVQEDKYVIKLILPYHGATDELWIRQDNEEQFVKWLAALRILHRGKSLLDHVAYEKEKKSVSSLINIQKFPNKNNNNTNKNTNNNTTNNNKLQADDLKPERILPPKFGAKSKNFKNLLRKIIDIYSNISQKTYIEAMLDYIKVWQMLPKYDFRYFIIKIKDSKKEELLGIGKDRLVKMDLKTGDLLKTWMLKTIQSWSVNWDIKQVHVSFDLEEELIFQCLTTDCKVIHEFIGGYIFLSMRSGDKNQALDDELFHKLTGGWN</sequence>
<reference evidence="3 5" key="2">
    <citation type="journal article" date="2013" name="Nature">
        <title>Insights into bilaterian evolution from three spiralian genomes.</title>
        <authorList>
            <person name="Simakov O."/>
            <person name="Marletaz F."/>
            <person name="Cho S.J."/>
            <person name="Edsinger-Gonzales E."/>
            <person name="Havlak P."/>
            <person name="Hellsten U."/>
            <person name="Kuo D.H."/>
            <person name="Larsson T."/>
            <person name="Lv J."/>
            <person name="Arendt D."/>
            <person name="Savage R."/>
            <person name="Osoegawa K."/>
            <person name="de Jong P."/>
            <person name="Grimwood J."/>
            <person name="Chapman J.A."/>
            <person name="Shapiro H."/>
            <person name="Aerts A."/>
            <person name="Otillar R.P."/>
            <person name="Terry A.Y."/>
            <person name="Boore J.L."/>
            <person name="Grigoriev I.V."/>
            <person name="Lindberg D.R."/>
            <person name="Seaver E.C."/>
            <person name="Weisblat D.A."/>
            <person name="Putnam N.H."/>
            <person name="Rokhsar D.S."/>
        </authorList>
    </citation>
    <scope>NUCLEOTIDE SEQUENCE</scope>
</reference>
<dbReference type="Proteomes" id="UP000015101">
    <property type="component" value="Unassembled WGS sequence"/>
</dbReference>
<keyword evidence="5" id="KW-1185">Reference proteome</keyword>